<protein>
    <submittedName>
        <fullName evidence="2">Uncharacterized protein</fullName>
    </submittedName>
</protein>
<evidence type="ECO:0000313" key="3">
    <source>
        <dbReference type="Proteomes" id="UP001497744"/>
    </source>
</evidence>
<name>A0AAV4LTM5_BABCB</name>
<accession>A0AAV4LTM5</accession>
<keyword evidence="3" id="KW-1185">Reference proteome</keyword>
<evidence type="ECO:0000313" key="2">
    <source>
        <dbReference type="EMBL" id="GIX63110.1"/>
    </source>
</evidence>
<dbReference type="EMBL" id="BPLF01000002">
    <property type="protein sequence ID" value="GIX63110.1"/>
    <property type="molecule type" value="Genomic_DNA"/>
</dbReference>
<gene>
    <name evidence="2" type="ORF">BcabD6B2_25450</name>
</gene>
<evidence type="ECO:0000256" key="1">
    <source>
        <dbReference type="SAM" id="MobiDB-lite"/>
    </source>
</evidence>
<dbReference type="RefSeq" id="XP_067715179.1">
    <property type="nucleotide sequence ID" value="XM_067859078.1"/>
</dbReference>
<dbReference type="AlphaFoldDB" id="A0AAV4LTM5"/>
<organism evidence="2 3">
    <name type="scientific">Babesia caballi</name>
    <dbReference type="NCBI Taxonomy" id="5871"/>
    <lineage>
        <taxon>Eukaryota</taxon>
        <taxon>Sar</taxon>
        <taxon>Alveolata</taxon>
        <taxon>Apicomplexa</taxon>
        <taxon>Aconoidasida</taxon>
        <taxon>Piroplasmida</taxon>
        <taxon>Babesiidae</taxon>
        <taxon>Babesia</taxon>
    </lineage>
</organism>
<dbReference type="Proteomes" id="UP001497744">
    <property type="component" value="Unassembled WGS sequence"/>
</dbReference>
<comment type="caution">
    <text evidence="2">The sequence shown here is derived from an EMBL/GenBank/DDBJ whole genome shotgun (WGS) entry which is preliminary data.</text>
</comment>
<feature type="region of interest" description="Disordered" evidence="1">
    <location>
        <begin position="167"/>
        <end position="187"/>
    </location>
</feature>
<proteinExistence type="predicted"/>
<sequence length="565" mass="62243">MAIRKGFFRRLRGLCTRQKYEAVVTEPSVNAASTGSTCEPLSEPESTDQAPVLQEVAIEVPPLAIENLVVPPSCASTQREAEEEAVTDVPAPLVTEDVYDPLIMSFSPRVFRRSYESESGDSVTGPAKCDPPQADTAAFGAKDATSGSQSLFWYGVSLIRGENAKKVDSSDHKCPESASSLGEHVSTDISVNGSPSNMQRCQSSLRYYDLMSHQIAGDWSNLNTRVYDALLQYFTGSDVGQNQEICKQWSDNVRILMGKKTAKIVSAFKEAYQGQLEFDSAYMICQSVFTAHKSMRIDVILRARVLAWSVNSRNTLQYTYSYIPRVASGSPRDHEPTYANKFVFECLKRGARRTVSFTRDISSVHGDDLHVATAESVSQVCEGDSIEVPVVLMNALGNTNVDSITFLPIRLEPAEGDTMSSLDKMHREWYTVGPNSQYLRQLFPSDINAYSLVQPGRLQPELSHQVTQVAGIDVITSRSKYTAAKPGGSLVAGVSLRAGMVAEAQNFIGHTMEVVDAQERIVCMLQRAGVHYDRLCHVQLRVVSLRAVSANRVQGDNVRFYTTRG</sequence>
<reference evidence="2 3" key="1">
    <citation type="submission" date="2021-06" db="EMBL/GenBank/DDBJ databases">
        <title>Genome sequence of Babesia caballi.</title>
        <authorList>
            <person name="Yamagishi J."/>
            <person name="Kidaka T."/>
            <person name="Ochi A."/>
        </authorList>
    </citation>
    <scope>NUCLEOTIDE SEQUENCE [LARGE SCALE GENOMIC DNA]</scope>
    <source>
        <strain evidence="2">USDA-D6B2</strain>
    </source>
</reference>
<dbReference type="GeneID" id="94194591"/>